<feature type="domain" description="ABC transmembrane type-1" evidence="13">
    <location>
        <begin position="59"/>
        <end position="346"/>
    </location>
</feature>
<keyword evidence="7 11" id="KW-1133">Transmembrane helix</keyword>
<feature type="compositionally biased region" description="Basic and acidic residues" evidence="10">
    <location>
        <begin position="659"/>
        <end position="671"/>
    </location>
</feature>
<evidence type="ECO:0000259" key="12">
    <source>
        <dbReference type="PROSITE" id="PS50893"/>
    </source>
</evidence>
<evidence type="ECO:0000256" key="3">
    <source>
        <dbReference type="ARBA" id="ARBA00022475"/>
    </source>
</evidence>
<evidence type="ECO:0000256" key="10">
    <source>
        <dbReference type="SAM" id="MobiDB-lite"/>
    </source>
</evidence>
<evidence type="ECO:0000256" key="1">
    <source>
        <dbReference type="ARBA" id="ARBA00004651"/>
    </source>
</evidence>
<evidence type="ECO:0000259" key="13">
    <source>
        <dbReference type="PROSITE" id="PS50929"/>
    </source>
</evidence>
<dbReference type="Proteomes" id="UP000002219">
    <property type="component" value="Chromosome 1"/>
</dbReference>
<feature type="transmembrane region" description="Helical" evidence="11">
    <location>
        <begin position="202"/>
        <end position="221"/>
    </location>
</feature>
<dbReference type="GeneID" id="91485739"/>
<dbReference type="GO" id="GO:0016887">
    <property type="term" value="F:ATP hydrolysis activity"/>
    <property type="evidence" value="ECO:0007669"/>
    <property type="project" value="InterPro"/>
</dbReference>
<dbReference type="Gene3D" id="3.40.50.300">
    <property type="entry name" value="P-loop containing nucleotide triphosphate hydrolases"/>
    <property type="match status" value="1"/>
</dbReference>
<feature type="transmembrane region" description="Helical" evidence="11">
    <location>
        <begin position="98"/>
        <end position="121"/>
    </location>
</feature>
<feature type="transmembrane region" description="Helical" evidence="11">
    <location>
        <begin position="320"/>
        <end position="341"/>
    </location>
</feature>
<keyword evidence="2" id="KW-0813">Transport</keyword>
<reference evidence="14 15" key="1">
    <citation type="journal article" date="2010" name="Stand. Genomic Sci.">
        <title>Complete genome sequence of Nocardiopsis dassonvillei type strain (IMRU 509).</title>
        <authorList>
            <person name="Sun H."/>
            <person name="Lapidus A."/>
            <person name="Nolan M."/>
            <person name="Lucas S."/>
            <person name="Del Rio T.G."/>
            <person name="Tice H."/>
            <person name="Cheng J.F."/>
            <person name="Tapia R."/>
            <person name="Han C."/>
            <person name="Goodwin L."/>
            <person name="Pitluck S."/>
            <person name="Pagani I."/>
            <person name="Ivanova N."/>
            <person name="Mavromatis K."/>
            <person name="Mikhailova N."/>
            <person name="Pati A."/>
            <person name="Chen A."/>
            <person name="Palaniappan K."/>
            <person name="Land M."/>
            <person name="Hauser L."/>
            <person name="Chang Y.J."/>
            <person name="Jeffries C.D."/>
            <person name="Djao O.D."/>
            <person name="Rohde M."/>
            <person name="Sikorski J."/>
            <person name="Goker M."/>
            <person name="Woyke T."/>
            <person name="Bristow J."/>
            <person name="Eisen J.A."/>
            <person name="Markowitz V."/>
            <person name="Hugenholtz P."/>
            <person name="Kyrpides N.C."/>
            <person name="Klenk H.P."/>
        </authorList>
    </citation>
    <scope>NUCLEOTIDE SEQUENCE [LARGE SCALE GENOMIC DNA]</scope>
    <source>
        <strain evidence="15">ATCC 23218 / DSM 43111 / CIP 107115 / JCM 7437 / KCTC 9190 / NBRC 14626 / NCTC 10488 / NRRL B-5397 / IMRU 509</strain>
    </source>
</reference>
<evidence type="ECO:0000313" key="15">
    <source>
        <dbReference type="Proteomes" id="UP000002219"/>
    </source>
</evidence>
<dbReference type="STRING" id="446468.Ndas_3184"/>
<dbReference type="SUPFAM" id="SSF52540">
    <property type="entry name" value="P-loop containing nucleoside triphosphate hydrolases"/>
    <property type="match status" value="1"/>
</dbReference>
<dbReference type="InterPro" id="IPR036640">
    <property type="entry name" value="ABC1_TM_sf"/>
</dbReference>
<dbReference type="RefSeq" id="WP_013154199.1">
    <property type="nucleotide sequence ID" value="NC_014210.1"/>
</dbReference>
<feature type="transmembrane region" description="Helical" evidence="11">
    <location>
        <begin position="176"/>
        <end position="196"/>
    </location>
</feature>
<dbReference type="FunFam" id="3.40.50.300:FF:000299">
    <property type="entry name" value="ABC transporter ATP-binding protein/permease"/>
    <property type="match status" value="1"/>
</dbReference>
<organism evidence="14 15">
    <name type="scientific">Nocardiopsis dassonvillei (strain ATCC 23218 / DSM 43111 / CIP 107115 / JCM 7437 / KCTC 9190 / NBRC 14626 / NCTC 10488 / NRRL B-5397 / IMRU 509)</name>
    <name type="common">Actinomadura dassonvillei</name>
    <dbReference type="NCBI Taxonomy" id="446468"/>
    <lineage>
        <taxon>Bacteria</taxon>
        <taxon>Bacillati</taxon>
        <taxon>Actinomycetota</taxon>
        <taxon>Actinomycetes</taxon>
        <taxon>Streptosporangiales</taxon>
        <taxon>Nocardiopsidaceae</taxon>
        <taxon>Nocardiopsis</taxon>
    </lineage>
</organism>
<feature type="transmembrane region" description="Helical" evidence="11">
    <location>
        <begin position="290"/>
        <end position="308"/>
    </location>
</feature>
<dbReference type="InterPro" id="IPR011527">
    <property type="entry name" value="ABC1_TM_dom"/>
</dbReference>
<dbReference type="InterPro" id="IPR003439">
    <property type="entry name" value="ABC_transporter-like_ATP-bd"/>
</dbReference>
<evidence type="ECO:0000256" key="8">
    <source>
        <dbReference type="ARBA" id="ARBA00023136"/>
    </source>
</evidence>
<dbReference type="PROSITE" id="PS50929">
    <property type="entry name" value="ABC_TM1F"/>
    <property type="match status" value="1"/>
</dbReference>
<comment type="similarity">
    <text evidence="9">Belongs to the ABC transporter superfamily. Lipid exporter (TC 3.A.1.106) family.</text>
</comment>
<dbReference type="SUPFAM" id="SSF90123">
    <property type="entry name" value="ABC transporter transmembrane region"/>
    <property type="match status" value="1"/>
</dbReference>
<keyword evidence="4 11" id="KW-0812">Transmembrane</keyword>
<dbReference type="InterPro" id="IPR003593">
    <property type="entry name" value="AAA+_ATPase"/>
</dbReference>
<gene>
    <name evidence="14" type="ordered locus">Ndas_3184</name>
</gene>
<evidence type="ECO:0000256" key="2">
    <source>
        <dbReference type="ARBA" id="ARBA00022448"/>
    </source>
</evidence>
<dbReference type="eggNOG" id="COG1132">
    <property type="taxonomic scope" value="Bacteria"/>
</dbReference>
<feature type="domain" description="ABC transporter" evidence="12">
    <location>
        <begin position="397"/>
        <end position="633"/>
    </location>
</feature>
<feature type="transmembrane region" description="Helical" evidence="11">
    <location>
        <begin position="56"/>
        <end position="78"/>
    </location>
</feature>
<dbReference type="GO" id="GO:0005524">
    <property type="term" value="F:ATP binding"/>
    <property type="evidence" value="ECO:0007669"/>
    <property type="project" value="UniProtKB-KW"/>
</dbReference>
<dbReference type="KEGG" id="nda:Ndas_3184"/>
<evidence type="ECO:0000313" key="14">
    <source>
        <dbReference type="EMBL" id="ADH68592.1"/>
    </source>
</evidence>
<evidence type="ECO:0000256" key="11">
    <source>
        <dbReference type="SAM" id="Phobius"/>
    </source>
</evidence>
<dbReference type="EMBL" id="CP002040">
    <property type="protein sequence ID" value="ADH68592.1"/>
    <property type="molecule type" value="Genomic_DNA"/>
</dbReference>
<feature type="compositionally biased region" description="Basic and acidic residues" evidence="10">
    <location>
        <begin position="1"/>
        <end position="10"/>
    </location>
</feature>
<proteinExistence type="inferred from homology"/>
<dbReference type="SMART" id="SM00382">
    <property type="entry name" value="AAA"/>
    <property type="match status" value="1"/>
</dbReference>
<keyword evidence="5" id="KW-0547">Nucleotide-binding</keyword>
<feature type="region of interest" description="Disordered" evidence="10">
    <location>
        <begin position="634"/>
        <end position="671"/>
    </location>
</feature>
<sequence>MARGTSTREPENEEGTAPPGAADGPGARQSTDAAEHTGVFARGMRVLWVAARTEPWVFLAAVVGAMLHAAVNVGSASVLGHLTDATILPAFEQGSTTAAALVGAAALLMGVGLGKATGIAMRRMLAALMQFRMQARYRRAVARKYLELPLSWHHRHPTGQLLSNANADVEAAWQPLAPLPMAVGSVFMLVIAAIAMLTTDPVLALVAFVVFPVLAAANVVFQRRVSPMASRAQALRAEVSGVAHESFDGALVVKTLGREDTETERFTSAAHRLRDALIQVGRMRSMFDPVMEALPNFGVLAVLLLGMWRLSTGAIDAGDLVQIAFLFTLLALPIRSFGWILGDLPRSVVGWDRVQSVLNSGGAMEYGTRTLEDTPTGIALSARGVTFSYADSYDARGGARDLMDGGADTAPRTTVLNGVDLDIAPGRTVALVGPTGSGKSTLTTVLMRLVDADTGTVTLDGVDVRDLARDQIPRHAALVPQGTFVFEDSVRDNITLGADADDDQVWAALRLARADGFVRELEGGLDARLGEKGTTLSGGQRQRLALARAIVRRPRLLIMDDATSAVDPQIEAQILAGLRERDDAATVVVVAYRRATIELADEVVYMERGRVLARGTHEELLTTSPGYTRLVTAYERASAEGQAETDPLPEEPGPLEPARPTRDDAAEEATR</sequence>
<dbReference type="PANTHER" id="PTHR24221">
    <property type="entry name" value="ATP-BINDING CASSETTE SUB-FAMILY B"/>
    <property type="match status" value="1"/>
</dbReference>
<dbReference type="Pfam" id="PF00005">
    <property type="entry name" value="ABC_tran"/>
    <property type="match status" value="1"/>
</dbReference>
<dbReference type="PROSITE" id="PS50893">
    <property type="entry name" value="ABC_TRANSPORTER_2"/>
    <property type="match status" value="1"/>
</dbReference>
<dbReference type="AlphaFoldDB" id="D7B2D5"/>
<dbReference type="InterPro" id="IPR027417">
    <property type="entry name" value="P-loop_NTPase"/>
</dbReference>
<protein>
    <submittedName>
        <fullName evidence="14">ABC transporter related protein</fullName>
    </submittedName>
</protein>
<evidence type="ECO:0000256" key="5">
    <source>
        <dbReference type="ARBA" id="ARBA00022741"/>
    </source>
</evidence>
<dbReference type="Pfam" id="PF00664">
    <property type="entry name" value="ABC_membrane"/>
    <property type="match status" value="1"/>
</dbReference>
<evidence type="ECO:0000256" key="6">
    <source>
        <dbReference type="ARBA" id="ARBA00022840"/>
    </source>
</evidence>
<dbReference type="GO" id="GO:0034040">
    <property type="term" value="F:ATPase-coupled lipid transmembrane transporter activity"/>
    <property type="evidence" value="ECO:0007669"/>
    <property type="project" value="TreeGrafter"/>
</dbReference>
<dbReference type="InterPro" id="IPR039421">
    <property type="entry name" value="Type_1_exporter"/>
</dbReference>
<keyword evidence="3" id="KW-1003">Cell membrane</keyword>
<keyword evidence="8 11" id="KW-0472">Membrane</keyword>
<feature type="region of interest" description="Disordered" evidence="10">
    <location>
        <begin position="1"/>
        <end position="33"/>
    </location>
</feature>
<dbReference type="PANTHER" id="PTHR24221:SF654">
    <property type="entry name" value="ATP-BINDING CASSETTE SUB-FAMILY B MEMBER 6"/>
    <property type="match status" value="1"/>
</dbReference>
<dbReference type="GO" id="GO:0140359">
    <property type="term" value="F:ABC-type transporter activity"/>
    <property type="evidence" value="ECO:0007669"/>
    <property type="project" value="InterPro"/>
</dbReference>
<evidence type="ECO:0000256" key="9">
    <source>
        <dbReference type="ARBA" id="ARBA00061644"/>
    </source>
</evidence>
<dbReference type="GO" id="GO:0005886">
    <property type="term" value="C:plasma membrane"/>
    <property type="evidence" value="ECO:0007669"/>
    <property type="project" value="UniProtKB-SubCell"/>
</dbReference>
<keyword evidence="6" id="KW-0067">ATP-binding</keyword>
<accession>D7B2D5</accession>
<dbReference type="InterPro" id="IPR017871">
    <property type="entry name" value="ABC_transporter-like_CS"/>
</dbReference>
<dbReference type="OrthoDB" id="9806127at2"/>
<name>D7B2D5_NOCDD</name>
<dbReference type="Gene3D" id="1.20.1560.10">
    <property type="entry name" value="ABC transporter type 1, transmembrane domain"/>
    <property type="match status" value="1"/>
</dbReference>
<evidence type="ECO:0000256" key="7">
    <source>
        <dbReference type="ARBA" id="ARBA00022989"/>
    </source>
</evidence>
<dbReference type="PROSITE" id="PS00211">
    <property type="entry name" value="ABC_TRANSPORTER_1"/>
    <property type="match status" value="1"/>
</dbReference>
<evidence type="ECO:0000256" key="4">
    <source>
        <dbReference type="ARBA" id="ARBA00022692"/>
    </source>
</evidence>
<keyword evidence="15" id="KW-1185">Reference proteome</keyword>
<feature type="compositionally biased region" description="Low complexity" evidence="10">
    <location>
        <begin position="15"/>
        <end position="27"/>
    </location>
</feature>
<dbReference type="HOGENOM" id="CLU_000604_84_3_11"/>
<comment type="subcellular location">
    <subcellularLocation>
        <location evidence="1">Cell membrane</location>
        <topology evidence="1">Multi-pass membrane protein</topology>
    </subcellularLocation>
</comment>